<proteinExistence type="predicted"/>
<dbReference type="GO" id="GO:0003676">
    <property type="term" value="F:nucleic acid binding"/>
    <property type="evidence" value="ECO:0007669"/>
    <property type="project" value="InterPro"/>
</dbReference>
<dbReference type="InterPro" id="IPR043128">
    <property type="entry name" value="Rev_trsase/Diguanyl_cyclase"/>
</dbReference>
<feature type="domain" description="RNase H type-1" evidence="3">
    <location>
        <begin position="1256"/>
        <end position="1385"/>
    </location>
</feature>
<dbReference type="GO" id="GO:0015074">
    <property type="term" value="P:DNA integration"/>
    <property type="evidence" value="ECO:0007669"/>
    <property type="project" value="InterPro"/>
</dbReference>
<evidence type="ECO:0000256" key="1">
    <source>
        <dbReference type="ARBA" id="ARBA00023172"/>
    </source>
</evidence>
<dbReference type="GO" id="GO:0004523">
    <property type="term" value="F:RNA-DNA hybrid ribonuclease activity"/>
    <property type="evidence" value="ECO:0007669"/>
    <property type="project" value="InterPro"/>
</dbReference>
<dbReference type="InterPro" id="IPR005162">
    <property type="entry name" value="Retrotrans_gag_dom"/>
</dbReference>
<dbReference type="Gene3D" id="3.10.10.10">
    <property type="entry name" value="HIV Type 1 Reverse Transcriptase, subunit A, domain 1"/>
    <property type="match status" value="1"/>
</dbReference>
<feature type="domain" description="Integrase catalytic" evidence="4">
    <location>
        <begin position="1543"/>
        <end position="1702"/>
    </location>
</feature>
<dbReference type="PROSITE" id="PS50994">
    <property type="entry name" value="INTEGRASE"/>
    <property type="match status" value="1"/>
</dbReference>
<feature type="region of interest" description="Disordered" evidence="2">
    <location>
        <begin position="54"/>
        <end position="88"/>
    </location>
</feature>
<sequence length="1831" mass="205815">MTPLSYCTNVDPVTIGRSCYPGVYSSSAKSVDSNSGSDQEVPPLWREILKDFVRAQSGPPRSDQPKLTKGPHQGLQRDENTVRPQPSIFGKETRICTSLCGPPKHARSFQRGSANIHHRSKHRHLTKYHVRKKTETPQKARTIPAAKYPPRSKVHLRNVPNGRQPENYCEFTPRVPDTSGSWSDSSSSTPQEIHRKTRSLGESSRSRSPLYGRKNPQSKKQLSTKTPRPEEQNAVWRALDLVSSSPFSRKIEKARLPERFTAPRFETYNGRTDPVSHIGHYQQTMTVSRLNEPLMCLLFPSSLGEVAMRWFNQPGRRTIDSWDQMAQAFVARFITNNRKAREMDALLTMKLQDSETIKNYSIRYWETYNDINGRSEEVAIKAFKLGLPVDSGLRHSLVKRQPSSLVKLMNKIDQFVRLEEDGKGATPAETSTQPKACTPKHPAPVRPNPAVKSLSGPKDFATPSFRAFGTLIGNPDSRDSKLYCNYHKDTGHMTENCHKLKVHLEHLATKGHLDQYIDTKLSKMKGPSTTVGQPNTSDTIAAGIIHVIHDPLCSIVSTGSYRAQIQKAAHLRRSFSVINSVHPAPICSVRGGVTEQVISFSDSDLKDVQLPHNDPLVVTLRIDNYDVERILIDQGSFAEVMYQDLYIKLGMGEAELSNFASPIFGFSGEPVMPLGKAVLPVLVGPVNLQTEFIIVNASSPYNAIMGHDWLHRMKAIPSTLHQKLRFPTKDGVMELSGDQSQEPEGGEVLETEQPEKVFFDPSNPEKFFLVGSKLSAVDREQLLQILISNQDVFAWSVYDAPGVSPGLACHSLNIGSEHRPIVQKRRKLAPERATTVLEEVGRLLTSGAIREIRYPVWLSNTVVVKKKNGKWRVCIDFTDLNKACPKDPFPLPRIDQMVDSASGHAWLSFLDAFQGYRQIPMNEADQDKTVFITPRGTSCYKMMSFGLKNAGATYQRMVTKMFGHIIGKTVEVYIDDMLVKSPHEEDHIANLLQVFDILRESRLRLNASKCTFGVSSGKFLGHVVSRRGIEPNPDQIAALVDSAEPRNIKQVQRLTGMIATLGRFISKSADKCKPFFRLLGKRSKFVWDGECSAAFQGIKAYLSTPPCLSIPNQGEQLFLYLAVSDHAVSAVLVREFGQEQKPVFFVSKAMDETELRYLPLEKAALAVLQVAKKLPHYFQSNKVTVLSDLPLKMLLQRSDFSGRITKWGVYLGSLGVEYQPRAAIKGQVLAEFLAEFQCDPNSPSPTMPVKAQLGLAAGKWELFVDGASNSKGSGAGVVLVSPEGLILEQAVRLKFSASNNEAEYEALLIGLRTAERLGACHLQVFCDSQLVANQVSGEYQARDERMSAYLATVRLLMDKFESVHVAQIGREHNSHADILAKLATALESEVQRTVCIETLDRPSFQGQTLSVCSVSRQPSWMDPILSYLVDNKLPEDKKEAKMIKRKAPKYWVSKEGSLYRRSFTGPYLLCVRPEMTQNFLFEIHEGIYGSHTGGRSLAHRAISQGYWWPYMQADALKYVRECDKCQRFAPMIHQPAIELNPLSSPWPFAQWGLDIVGPLPRAPENKKFLITATDYFTKWIEAEPLSNIRDVDTKRFFWKNVITRFGIPWAAISDNGTQFESRLFKGFCSDLSIKNFFSSPGYPQSNGQAEASNKIVLSGIKRKLEEAKGKWVEELPSVLWTHRTTARRSTGETPFALAYRVEAVIPLEVGIPTIRTTDFTVQTNEDNLRKDLDLLEERRDMATVRLASYHQRIKKEHDKNISHRVFRIGDLVLRKVMANTRRPNEGKLGLNWEGPYKVISPAGARSYRLEDLEGKSIPRPWNTCNLRKYFF</sequence>
<dbReference type="Pfam" id="PF13456">
    <property type="entry name" value="RVT_3"/>
    <property type="match status" value="1"/>
</dbReference>
<dbReference type="InterPro" id="IPR012337">
    <property type="entry name" value="RNaseH-like_sf"/>
</dbReference>
<dbReference type="InterPro" id="IPR001584">
    <property type="entry name" value="Integrase_cat-core"/>
</dbReference>
<dbReference type="Pfam" id="PF03732">
    <property type="entry name" value="Retrotrans_gag"/>
    <property type="match status" value="1"/>
</dbReference>
<feature type="compositionally biased region" description="Low complexity" evidence="2">
    <location>
        <begin position="179"/>
        <end position="188"/>
    </location>
</feature>
<dbReference type="Pfam" id="PF00665">
    <property type="entry name" value="rve"/>
    <property type="match status" value="1"/>
</dbReference>
<dbReference type="InterPro" id="IPR043502">
    <property type="entry name" value="DNA/RNA_pol_sf"/>
</dbReference>
<dbReference type="Pfam" id="PF17921">
    <property type="entry name" value="Integrase_H2C2"/>
    <property type="match status" value="1"/>
</dbReference>
<name>A0A2N9J186_FAGSY</name>
<dbReference type="CDD" id="cd01647">
    <property type="entry name" value="RT_LTR"/>
    <property type="match status" value="1"/>
</dbReference>
<dbReference type="InterPro" id="IPR021109">
    <property type="entry name" value="Peptidase_aspartic_dom_sf"/>
</dbReference>
<dbReference type="InterPro" id="IPR002156">
    <property type="entry name" value="RNaseH_domain"/>
</dbReference>
<dbReference type="Gene3D" id="3.30.420.10">
    <property type="entry name" value="Ribonuclease H-like superfamily/Ribonuclease H"/>
    <property type="match status" value="2"/>
</dbReference>
<gene>
    <name evidence="5" type="ORF">FSB_LOCUS59189</name>
</gene>
<reference evidence="5" key="1">
    <citation type="submission" date="2018-02" db="EMBL/GenBank/DDBJ databases">
        <authorList>
            <person name="Cohen D.B."/>
            <person name="Kent A.D."/>
        </authorList>
    </citation>
    <scope>NUCLEOTIDE SEQUENCE</scope>
</reference>
<dbReference type="InterPro" id="IPR041577">
    <property type="entry name" value="RT_RNaseH_2"/>
</dbReference>
<dbReference type="InterPro" id="IPR041588">
    <property type="entry name" value="Integrase_H2C2"/>
</dbReference>
<dbReference type="SUPFAM" id="SSF56672">
    <property type="entry name" value="DNA/RNA polymerases"/>
    <property type="match status" value="1"/>
</dbReference>
<evidence type="ECO:0000259" key="3">
    <source>
        <dbReference type="PROSITE" id="PS50879"/>
    </source>
</evidence>
<dbReference type="Gene3D" id="3.10.20.370">
    <property type="match status" value="1"/>
</dbReference>
<dbReference type="PROSITE" id="PS50879">
    <property type="entry name" value="RNASE_H_1"/>
    <property type="match status" value="1"/>
</dbReference>
<dbReference type="PANTHER" id="PTHR48475:SF2">
    <property type="entry name" value="RIBONUCLEASE H"/>
    <property type="match status" value="1"/>
</dbReference>
<dbReference type="SUPFAM" id="SSF53098">
    <property type="entry name" value="Ribonuclease H-like"/>
    <property type="match status" value="2"/>
</dbReference>
<feature type="region of interest" description="Disordered" evidence="2">
    <location>
        <begin position="421"/>
        <end position="454"/>
    </location>
</feature>
<dbReference type="InterPro" id="IPR000477">
    <property type="entry name" value="RT_dom"/>
</dbReference>
<dbReference type="Gene3D" id="2.40.70.10">
    <property type="entry name" value="Acid Proteases"/>
    <property type="match status" value="1"/>
</dbReference>
<protein>
    <submittedName>
        <fullName evidence="5">Uncharacterized protein</fullName>
    </submittedName>
</protein>
<feature type="region of interest" description="Disordered" evidence="2">
    <location>
        <begin position="153"/>
        <end position="232"/>
    </location>
</feature>
<dbReference type="Pfam" id="PF00078">
    <property type="entry name" value="RVT_1"/>
    <property type="match status" value="1"/>
</dbReference>
<dbReference type="CDD" id="cd09279">
    <property type="entry name" value="RNase_HI_like"/>
    <property type="match status" value="1"/>
</dbReference>
<dbReference type="GO" id="GO:0006310">
    <property type="term" value="P:DNA recombination"/>
    <property type="evidence" value="ECO:0007669"/>
    <property type="project" value="UniProtKB-KW"/>
</dbReference>
<dbReference type="Gene3D" id="3.30.70.270">
    <property type="match status" value="2"/>
</dbReference>
<dbReference type="InterPro" id="IPR036397">
    <property type="entry name" value="RNaseH_sf"/>
</dbReference>
<dbReference type="EMBL" id="OIVN01006354">
    <property type="protein sequence ID" value="SPD31307.1"/>
    <property type="molecule type" value="Genomic_DNA"/>
</dbReference>
<accession>A0A2N9J186</accession>
<dbReference type="PANTHER" id="PTHR48475">
    <property type="entry name" value="RIBONUCLEASE H"/>
    <property type="match status" value="1"/>
</dbReference>
<organism evidence="5">
    <name type="scientific">Fagus sylvatica</name>
    <name type="common">Beechnut</name>
    <dbReference type="NCBI Taxonomy" id="28930"/>
    <lineage>
        <taxon>Eukaryota</taxon>
        <taxon>Viridiplantae</taxon>
        <taxon>Streptophyta</taxon>
        <taxon>Embryophyta</taxon>
        <taxon>Tracheophyta</taxon>
        <taxon>Spermatophyta</taxon>
        <taxon>Magnoliopsida</taxon>
        <taxon>eudicotyledons</taxon>
        <taxon>Gunneridae</taxon>
        <taxon>Pentapetalae</taxon>
        <taxon>rosids</taxon>
        <taxon>fabids</taxon>
        <taxon>Fagales</taxon>
        <taxon>Fagaceae</taxon>
        <taxon>Fagus</taxon>
    </lineage>
</organism>
<dbReference type="Pfam" id="PF17919">
    <property type="entry name" value="RT_RNaseH_2"/>
    <property type="match status" value="1"/>
</dbReference>
<evidence type="ECO:0000313" key="5">
    <source>
        <dbReference type="EMBL" id="SPD31307.1"/>
    </source>
</evidence>
<keyword evidence="1" id="KW-0233">DNA recombination</keyword>
<evidence type="ECO:0000256" key="2">
    <source>
        <dbReference type="SAM" id="MobiDB-lite"/>
    </source>
</evidence>
<dbReference type="Gene3D" id="1.10.340.70">
    <property type="match status" value="1"/>
</dbReference>
<evidence type="ECO:0000259" key="4">
    <source>
        <dbReference type="PROSITE" id="PS50994"/>
    </source>
</evidence>
<dbReference type="CDD" id="cd00303">
    <property type="entry name" value="retropepsin_like"/>
    <property type="match status" value="1"/>
</dbReference>